<dbReference type="NCBIfam" id="TIGR00374">
    <property type="entry name" value="flippase-like domain"/>
    <property type="match status" value="1"/>
</dbReference>
<dbReference type="Proteomes" id="UP001332931">
    <property type="component" value="Unassembled WGS sequence"/>
</dbReference>
<comment type="subcellular location">
    <subcellularLocation>
        <location evidence="1">Cell membrane</location>
        <topology evidence="1">Multi-pass membrane protein</topology>
    </subcellularLocation>
</comment>
<dbReference type="InterPro" id="IPR022791">
    <property type="entry name" value="L-PG_synthase/AglD"/>
</dbReference>
<name>A0ABU7R855_9ACTN</name>
<feature type="transmembrane region" description="Helical" evidence="7">
    <location>
        <begin position="114"/>
        <end position="140"/>
    </location>
</feature>
<feature type="transmembrane region" description="Helical" evidence="7">
    <location>
        <begin position="198"/>
        <end position="215"/>
    </location>
</feature>
<dbReference type="Pfam" id="PF03706">
    <property type="entry name" value="LPG_synthase_TM"/>
    <property type="match status" value="1"/>
</dbReference>
<dbReference type="PANTHER" id="PTHR37693">
    <property type="entry name" value="PHOSPHATIDYLGLYCEROL LYSYLTRANSFERASE"/>
    <property type="match status" value="1"/>
</dbReference>
<evidence type="ECO:0000256" key="7">
    <source>
        <dbReference type="SAM" id="Phobius"/>
    </source>
</evidence>
<feature type="region of interest" description="Disordered" evidence="6">
    <location>
        <begin position="1"/>
        <end position="52"/>
    </location>
</feature>
<feature type="transmembrane region" description="Helical" evidence="7">
    <location>
        <begin position="227"/>
        <end position="255"/>
    </location>
</feature>
<feature type="compositionally biased region" description="Low complexity" evidence="6">
    <location>
        <begin position="22"/>
        <end position="36"/>
    </location>
</feature>
<keyword evidence="9" id="KW-1185">Reference proteome</keyword>
<evidence type="ECO:0000256" key="5">
    <source>
        <dbReference type="ARBA" id="ARBA00023136"/>
    </source>
</evidence>
<comment type="caution">
    <text evidence="8">The sequence shown here is derived from an EMBL/GenBank/DDBJ whole genome shotgun (WGS) entry which is preliminary data.</text>
</comment>
<keyword evidence="3 7" id="KW-0812">Transmembrane</keyword>
<evidence type="ECO:0000256" key="1">
    <source>
        <dbReference type="ARBA" id="ARBA00004651"/>
    </source>
</evidence>
<dbReference type="EMBL" id="JAZGJQ010000001">
    <property type="protein sequence ID" value="MEE6146624.1"/>
    <property type="molecule type" value="Genomic_DNA"/>
</dbReference>
<evidence type="ECO:0000256" key="2">
    <source>
        <dbReference type="ARBA" id="ARBA00022475"/>
    </source>
</evidence>
<reference evidence="8 9" key="1">
    <citation type="submission" date="2024-01" db="EMBL/GenBank/DDBJ databases">
        <title>Description of Olsenella sp. nov., isolated from pig feces.</title>
        <authorList>
            <person name="Chang Y.-H."/>
        </authorList>
    </citation>
    <scope>NUCLEOTIDE SEQUENCE [LARGE SCALE GENOMIC DNA]</scope>
    <source>
        <strain evidence="8 9">YH-ols2223</strain>
    </source>
</reference>
<keyword evidence="2" id="KW-1003">Cell membrane</keyword>
<evidence type="ECO:0000313" key="8">
    <source>
        <dbReference type="EMBL" id="MEE6146624.1"/>
    </source>
</evidence>
<feature type="transmembrane region" description="Helical" evidence="7">
    <location>
        <begin position="303"/>
        <end position="323"/>
    </location>
</feature>
<feature type="compositionally biased region" description="Basic and acidic residues" evidence="6">
    <location>
        <begin position="1"/>
        <end position="21"/>
    </location>
</feature>
<evidence type="ECO:0000313" key="9">
    <source>
        <dbReference type="Proteomes" id="UP001332931"/>
    </source>
</evidence>
<keyword evidence="5 7" id="KW-0472">Membrane</keyword>
<evidence type="ECO:0000256" key="6">
    <source>
        <dbReference type="SAM" id="MobiDB-lite"/>
    </source>
</evidence>
<keyword evidence="4 7" id="KW-1133">Transmembrane helix</keyword>
<evidence type="ECO:0000256" key="3">
    <source>
        <dbReference type="ARBA" id="ARBA00022692"/>
    </source>
</evidence>
<organism evidence="8 9">
    <name type="scientific">Olsenella absiana</name>
    <dbReference type="NCBI Taxonomy" id="3115222"/>
    <lineage>
        <taxon>Bacteria</taxon>
        <taxon>Bacillati</taxon>
        <taxon>Actinomycetota</taxon>
        <taxon>Coriobacteriia</taxon>
        <taxon>Coriobacteriales</taxon>
        <taxon>Atopobiaceae</taxon>
        <taxon>Olsenella</taxon>
    </lineage>
</organism>
<dbReference type="PANTHER" id="PTHR37693:SF1">
    <property type="entry name" value="INTEGRAL MEMBRANE PROTEIN"/>
    <property type="match status" value="1"/>
</dbReference>
<accession>A0ABU7R855</accession>
<proteinExistence type="predicted"/>
<dbReference type="RefSeq" id="WP_330957387.1">
    <property type="nucleotide sequence ID" value="NZ_JAZGJQ010000001.1"/>
</dbReference>
<gene>
    <name evidence="8" type="ORF">VXJ25_01235</name>
</gene>
<feature type="transmembrane region" description="Helical" evidence="7">
    <location>
        <begin position="82"/>
        <end position="102"/>
    </location>
</feature>
<protein>
    <submittedName>
        <fullName evidence="8">Lysylphosphatidylglycerol synthase transmembrane domain-containing protein</fullName>
    </submittedName>
</protein>
<feature type="transmembrane region" description="Helical" evidence="7">
    <location>
        <begin position="381"/>
        <end position="401"/>
    </location>
</feature>
<evidence type="ECO:0000256" key="4">
    <source>
        <dbReference type="ARBA" id="ARBA00022989"/>
    </source>
</evidence>
<sequence>MVTDEHRPGGSGDKDAREATRKGAAAGAKTPAKSAPHPYTTAQRRPAAKGGTKVRVSVAAGSGLADESQEQKKRLGTARRSAFFLLLVAVAYVLYLILSGQMDVFLASLAEVDPYWVFAGMLAYVVYFILGVSAYVLALAKDTKSPLGIRDLMSVEATGMFFSNLTPNGAGGAPAQIYRITRAGLSLGRAGAVQYTRFVIYEAAEGIFAAIMLIFRLDYFFDTYGDVFLIGILIFGFKILQVAAFVVVCLFPGVVKRVGRFVLRQVNKTGRVKRYDYWNNLIESQVDEFATGFRSAARNVTEMLATLLVTLLQLGCLYSLPWFTLQAFGKQADILTCVACGSMLELLTSAIPLPGGTGGAEGGFALLFGYMFGDARSAGYVVWRAIEYILPVLFSIPLMGLKTKSGKSVYKRLSALGLVEGQKSSGRVRSGASVDLKRLRDKDSR</sequence>